<comment type="similarity">
    <text evidence="1">Belongs to the ATP-dependent AMP-binding enzyme family.</text>
</comment>
<dbReference type="Gene3D" id="3.30.300.30">
    <property type="match status" value="1"/>
</dbReference>
<keyword evidence="2" id="KW-0436">Ligase</keyword>
<dbReference type="Pfam" id="PF13193">
    <property type="entry name" value="AMP-binding_C"/>
    <property type="match status" value="1"/>
</dbReference>
<dbReference type="InterPro" id="IPR000873">
    <property type="entry name" value="AMP-dep_synth/lig_dom"/>
</dbReference>
<accession>A0A5B8FU70</accession>
<name>A0A5B8FU70_9RHOB</name>
<evidence type="ECO:0000313" key="5">
    <source>
        <dbReference type="EMBL" id="QDL90650.1"/>
    </source>
</evidence>
<dbReference type="Pfam" id="PF00501">
    <property type="entry name" value="AMP-binding"/>
    <property type="match status" value="1"/>
</dbReference>
<feature type="domain" description="AMP-dependent synthetase/ligase" evidence="3">
    <location>
        <begin position="34"/>
        <end position="437"/>
    </location>
</feature>
<evidence type="ECO:0000256" key="2">
    <source>
        <dbReference type="ARBA" id="ARBA00022598"/>
    </source>
</evidence>
<evidence type="ECO:0000313" key="6">
    <source>
        <dbReference type="Proteomes" id="UP000305888"/>
    </source>
</evidence>
<sequence>MRKVSTLAEVRAVEAEMSVSARWRTRTVYQQLVETASRWAERPALSFQLRSGRRALARTLTWRKLRDRVTRAANLFHSLGGDGEEVTVAYLLPNCPEAAITFLAGTTAGTAVPVNPLLSPEHIGSILRDSGARVLVTLAPFPQSDVAEKAARAVALAPGVRTILEVDLAPYLELPTRWLLPLLRPAPVDTGSRESGPERLDFATELDLQSTTLGFAEAEDDAVRAIFHTGGTTGEPKLTLHRPSGMLYNGWCGKELLFSEQDVILCPLPLFHVFAVYPVLMGGLFSGAHMVLPTPQGYRGKGVMENFWQIVARWQADFLITVPTAVSALMQQRVDADVSSLRYAICGSAPLPLELLRRFEAACGIRVLEGYGMTEATCLVACNPAFGDRRAGSVGLPMPYTQISVRNFDAEGTERGPCRTDEAGEICILSPGVSPGYRDPDRNARLFCADGALRTGDLGRLDADGYLWITGRAKDMIIRGGHNIDPALIEEALLGHPDVAFAGAVGQPDRHSGELPCVYVELVKGADLGAADLTEFARNRIPERAAVPRHVEILDDMPKTAVGKVFKPALRMRAITRVLDAAMAEAGLGARVQGVREDRRLGLVATVSAQAHERRAVCTLLGHFPTAFEIV</sequence>
<dbReference type="PROSITE" id="PS00455">
    <property type="entry name" value="AMP_BINDING"/>
    <property type="match status" value="1"/>
</dbReference>
<keyword evidence="6" id="KW-1185">Reference proteome</keyword>
<protein>
    <submittedName>
        <fullName evidence="5">Acyl-CoA synthetase</fullName>
    </submittedName>
</protein>
<dbReference type="PANTHER" id="PTHR43201">
    <property type="entry name" value="ACYL-COA SYNTHETASE"/>
    <property type="match status" value="1"/>
</dbReference>
<dbReference type="Gene3D" id="3.40.50.12780">
    <property type="entry name" value="N-terminal domain of ligase-like"/>
    <property type="match status" value="1"/>
</dbReference>
<reference evidence="5 6" key="1">
    <citation type="submission" date="2019-06" db="EMBL/GenBank/DDBJ databases">
        <title>Genome sequence of Rhodobacteraceae bacterium D4M1.</title>
        <authorList>
            <person name="Cao J."/>
        </authorList>
    </citation>
    <scope>NUCLEOTIDE SEQUENCE [LARGE SCALE GENOMIC DNA]</scope>
    <source>
        <strain evidence="5 6">D4M1</strain>
    </source>
</reference>
<dbReference type="KEGG" id="ppru:FDP22_01920"/>
<dbReference type="SUPFAM" id="SSF56801">
    <property type="entry name" value="Acetyl-CoA synthetase-like"/>
    <property type="match status" value="1"/>
</dbReference>
<evidence type="ECO:0000259" key="3">
    <source>
        <dbReference type="Pfam" id="PF00501"/>
    </source>
</evidence>
<gene>
    <name evidence="5" type="ORF">FDP22_01920</name>
</gene>
<dbReference type="InterPro" id="IPR045851">
    <property type="entry name" value="AMP-bd_C_sf"/>
</dbReference>
<evidence type="ECO:0000256" key="1">
    <source>
        <dbReference type="ARBA" id="ARBA00006432"/>
    </source>
</evidence>
<dbReference type="RefSeq" id="WP_138576711.1">
    <property type="nucleotide sequence ID" value="NZ_CP040818.1"/>
</dbReference>
<evidence type="ECO:0000259" key="4">
    <source>
        <dbReference type="Pfam" id="PF13193"/>
    </source>
</evidence>
<dbReference type="InterPro" id="IPR020845">
    <property type="entry name" value="AMP-binding_CS"/>
</dbReference>
<organism evidence="5 6">
    <name type="scientific">Paroceanicella profunda</name>
    <dbReference type="NCBI Taxonomy" id="2579971"/>
    <lineage>
        <taxon>Bacteria</taxon>
        <taxon>Pseudomonadati</taxon>
        <taxon>Pseudomonadota</taxon>
        <taxon>Alphaproteobacteria</taxon>
        <taxon>Rhodobacterales</taxon>
        <taxon>Paracoccaceae</taxon>
        <taxon>Paroceanicella</taxon>
    </lineage>
</organism>
<dbReference type="PANTHER" id="PTHR43201:SF5">
    <property type="entry name" value="MEDIUM-CHAIN ACYL-COA LIGASE ACSF2, MITOCHONDRIAL"/>
    <property type="match status" value="1"/>
</dbReference>
<dbReference type="Proteomes" id="UP000305888">
    <property type="component" value="Chromosome"/>
</dbReference>
<dbReference type="GO" id="GO:0006631">
    <property type="term" value="P:fatty acid metabolic process"/>
    <property type="evidence" value="ECO:0007669"/>
    <property type="project" value="TreeGrafter"/>
</dbReference>
<dbReference type="InterPro" id="IPR025110">
    <property type="entry name" value="AMP-bd_C"/>
</dbReference>
<dbReference type="NCBIfam" id="NF005714">
    <property type="entry name" value="PRK07529.1"/>
    <property type="match status" value="1"/>
</dbReference>
<proteinExistence type="inferred from homology"/>
<dbReference type="InterPro" id="IPR042099">
    <property type="entry name" value="ANL_N_sf"/>
</dbReference>
<dbReference type="AlphaFoldDB" id="A0A5B8FU70"/>
<feature type="domain" description="AMP-binding enzyme C-terminal" evidence="4">
    <location>
        <begin position="489"/>
        <end position="564"/>
    </location>
</feature>
<dbReference type="EMBL" id="CP040818">
    <property type="protein sequence ID" value="QDL90650.1"/>
    <property type="molecule type" value="Genomic_DNA"/>
</dbReference>
<dbReference type="OrthoDB" id="9803968at2"/>
<dbReference type="GO" id="GO:0031956">
    <property type="term" value="F:medium-chain fatty acid-CoA ligase activity"/>
    <property type="evidence" value="ECO:0007669"/>
    <property type="project" value="TreeGrafter"/>
</dbReference>